<accession>A0A078J0B4</accession>
<dbReference type="EMBL" id="LK033375">
    <property type="protein sequence ID" value="CDY55106.1"/>
    <property type="molecule type" value="Genomic_DNA"/>
</dbReference>
<gene>
    <name evidence="1" type="primary">BnaA02g34900D</name>
    <name evidence="1" type="ORF">GSBRNA2T00016408001</name>
</gene>
<dbReference type="AlphaFoldDB" id="A0A078J0B4"/>
<keyword evidence="2" id="KW-1185">Reference proteome</keyword>
<reference evidence="1 2" key="1">
    <citation type="journal article" date="2014" name="Science">
        <title>Plant genetics. Early allopolyploid evolution in the post-Neolithic Brassica napus oilseed genome.</title>
        <authorList>
            <person name="Chalhoub B."/>
            <person name="Denoeud F."/>
            <person name="Liu S."/>
            <person name="Parkin I.A."/>
            <person name="Tang H."/>
            <person name="Wang X."/>
            <person name="Chiquet J."/>
            <person name="Belcram H."/>
            <person name="Tong C."/>
            <person name="Samans B."/>
            <person name="Correa M."/>
            <person name="Da Silva C."/>
            <person name="Just J."/>
            <person name="Falentin C."/>
            <person name="Koh C.S."/>
            <person name="Le Clainche I."/>
            <person name="Bernard M."/>
            <person name="Bento P."/>
            <person name="Noel B."/>
            <person name="Labadie K."/>
            <person name="Alberti A."/>
            <person name="Charles M."/>
            <person name="Arnaud D."/>
            <person name="Guo H."/>
            <person name="Daviaud C."/>
            <person name="Alamery S."/>
            <person name="Jabbari K."/>
            <person name="Zhao M."/>
            <person name="Edger P.P."/>
            <person name="Chelaifa H."/>
            <person name="Tack D."/>
            <person name="Lassalle G."/>
            <person name="Mestiri I."/>
            <person name="Schnel N."/>
            <person name="Le Paslier M.C."/>
            <person name="Fan G."/>
            <person name="Renault V."/>
            <person name="Bayer P.E."/>
            <person name="Golicz A.A."/>
            <person name="Manoli S."/>
            <person name="Lee T.H."/>
            <person name="Thi V.H."/>
            <person name="Chalabi S."/>
            <person name="Hu Q."/>
            <person name="Fan C."/>
            <person name="Tollenaere R."/>
            <person name="Lu Y."/>
            <person name="Battail C."/>
            <person name="Shen J."/>
            <person name="Sidebottom C.H."/>
            <person name="Wang X."/>
            <person name="Canaguier A."/>
            <person name="Chauveau A."/>
            <person name="Berard A."/>
            <person name="Deniot G."/>
            <person name="Guan M."/>
            <person name="Liu Z."/>
            <person name="Sun F."/>
            <person name="Lim Y.P."/>
            <person name="Lyons E."/>
            <person name="Town C.D."/>
            <person name="Bancroft I."/>
            <person name="Wang X."/>
            <person name="Meng J."/>
            <person name="Ma J."/>
            <person name="Pires J.C."/>
            <person name="King G.J."/>
            <person name="Brunel D."/>
            <person name="Delourme R."/>
            <person name="Renard M."/>
            <person name="Aury J.M."/>
            <person name="Adams K.L."/>
            <person name="Batley J."/>
            <person name="Snowdon R.J."/>
            <person name="Tost J."/>
            <person name="Edwards D."/>
            <person name="Zhou Y."/>
            <person name="Hua W."/>
            <person name="Sharpe A.G."/>
            <person name="Paterson A.H."/>
            <person name="Guan C."/>
            <person name="Wincker P."/>
        </authorList>
    </citation>
    <scope>NUCLEOTIDE SEQUENCE [LARGE SCALE GENOMIC DNA]</scope>
    <source>
        <strain evidence="2">cv. Darmor-bzh</strain>
    </source>
</reference>
<sequence length="50" mass="5356">MGLKALGSNYGNRLGLVCTQLEREVGCSCLGLGRQSICYGLFVDPLVFGF</sequence>
<protein>
    <submittedName>
        <fullName evidence="1">BnaA02g34900D protein</fullName>
    </submittedName>
</protein>
<dbReference type="Gramene" id="CDY55106">
    <property type="protein sequence ID" value="CDY55106"/>
    <property type="gene ID" value="GSBRNA2T00016408001"/>
</dbReference>
<dbReference type="PaxDb" id="3708-A0A078J0B4"/>
<organism evidence="1 2">
    <name type="scientific">Brassica napus</name>
    <name type="common">Rape</name>
    <dbReference type="NCBI Taxonomy" id="3708"/>
    <lineage>
        <taxon>Eukaryota</taxon>
        <taxon>Viridiplantae</taxon>
        <taxon>Streptophyta</taxon>
        <taxon>Embryophyta</taxon>
        <taxon>Tracheophyta</taxon>
        <taxon>Spermatophyta</taxon>
        <taxon>Magnoliopsida</taxon>
        <taxon>eudicotyledons</taxon>
        <taxon>Gunneridae</taxon>
        <taxon>Pentapetalae</taxon>
        <taxon>rosids</taxon>
        <taxon>malvids</taxon>
        <taxon>Brassicales</taxon>
        <taxon>Brassicaceae</taxon>
        <taxon>Brassiceae</taxon>
        <taxon>Brassica</taxon>
    </lineage>
</organism>
<dbReference type="Proteomes" id="UP000028999">
    <property type="component" value="Unassembled WGS sequence"/>
</dbReference>
<evidence type="ECO:0000313" key="2">
    <source>
        <dbReference type="Proteomes" id="UP000028999"/>
    </source>
</evidence>
<name>A0A078J0B4_BRANA</name>
<evidence type="ECO:0000313" key="1">
    <source>
        <dbReference type="EMBL" id="CDY55106.1"/>
    </source>
</evidence>
<proteinExistence type="predicted"/>